<evidence type="ECO:0000256" key="1">
    <source>
        <dbReference type="ARBA" id="ARBA00022729"/>
    </source>
</evidence>
<gene>
    <name evidence="2" type="ORF">EYH45_04000</name>
</gene>
<proteinExistence type="predicted"/>
<protein>
    <submittedName>
        <fullName evidence="2">Extracellular solute-binding protein</fullName>
    </submittedName>
</protein>
<accession>A0A832ZVL2</accession>
<dbReference type="Proteomes" id="UP000608579">
    <property type="component" value="Unassembled WGS sequence"/>
</dbReference>
<dbReference type="PANTHER" id="PTHR30222:SF17">
    <property type="entry name" value="SPERMIDINE_PUTRESCINE-BINDING PERIPLASMIC PROTEIN"/>
    <property type="match status" value="1"/>
</dbReference>
<comment type="caution">
    <text evidence="2">The sequence shown here is derived from an EMBL/GenBank/DDBJ whole genome shotgun (WGS) entry which is preliminary data.</text>
</comment>
<sequence length="319" mass="36426">VWEDFTVPEVFEPLKAKYPELQVENTIFTSQPEMLAKLRGGFEADVVSPCIDFLPRLIDLDMLEPIETWRLKNWDDLFPALREYPEIRRGDDVYLIPTAFGVQGGVTYRMDKVEKIESWADVFNPQYKGRVLMPNDALVVIPIGALILGYEDPWKLTMADLERIRDFYIENGDVILKFYDSDVEARELLAAGDAWMIVGSGPAHAYWLRNASIPAQFILPDGKGFGWLCGLSILETSKNKDAAHAYIDHFISEEIQFFYANEWLYGPSNENAFVRVSPEKIEQSGMVGPEVLNQLIPFLEPENVDEYLAIYEEILASLL</sequence>
<keyword evidence="1" id="KW-0732">Signal</keyword>
<dbReference type="Pfam" id="PF13416">
    <property type="entry name" value="SBP_bac_8"/>
    <property type="match status" value="1"/>
</dbReference>
<dbReference type="SUPFAM" id="SSF53850">
    <property type="entry name" value="Periplasmic binding protein-like II"/>
    <property type="match status" value="1"/>
</dbReference>
<organism evidence="2 3">
    <name type="scientific">Caldiarchaeum subterraneum</name>
    <dbReference type="NCBI Taxonomy" id="311458"/>
    <lineage>
        <taxon>Archaea</taxon>
        <taxon>Nitrososphaerota</taxon>
        <taxon>Candidatus Caldarchaeales</taxon>
        <taxon>Candidatus Caldarchaeaceae</taxon>
        <taxon>Candidatus Caldarchaeum</taxon>
    </lineage>
</organism>
<feature type="non-terminal residue" evidence="2">
    <location>
        <position position="1"/>
    </location>
</feature>
<dbReference type="Gene3D" id="3.40.190.10">
    <property type="entry name" value="Periplasmic binding protein-like II"/>
    <property type="match status" value="2"/>
</dbReference>
<reference evidence="2" key="1">
    <citation type="journal article" date="2020" name="ISME J.">
        <title>Gammaproteobacteria mediating utilization of methyl-, sulfur- and petroleum organic compounds in deep ocean hydrothermal plumes.</title>
        <authorList>
            <person name="Zhou Z."/>
            <person name="Liu Y."/>
            <person name="Pan J."/>
            <person name="Cron B.R."/>
            <person name="Toner B.M."/>
            <person name="Anantharaman K."/>
            <person name="Breier J.A."/>
            <person name="Dick G.J."/>
            <person name="Li M."/>
        </authorList>
    </citation>
    <scope>NUCLEOTIDE SEQUENCE</scope>
    <source>
        <strain evidence="2">SZUA-1515</strain>
    </source>
</reference>
<evidence type="ECO:0000313" key="3">
    <source>
        <dbReference type="Proteomes" id="UP000608579"/>
    </source>
</evidence>
<dbReference type="InterPro" id="IPR006059">
    <property type="entry name" value="SBP"/>
</dbReference>
<dbReference type="AlphaFoldDB" id="A0A832ZVL2"/>
<dbReference type="EMBL" id="DQVM01000076">
    <property type="protein sequence ID" value="HIQ29710.1"/>
    <property type="molecule type" value="Genomic_DNA"/>
</dbReference>
<evidence type="ECO:0000313" key="2">
    <source>
        <dbReference type="EMBL" id="HIQ29710.1"/>
    </source>
</evidence>
<name>A0A832ZVL2_CALS0</name>
<dbReference type="PANTHER" id="PTHR30222">
    <property type="entry name" value="SPERMIDINE/PUTRESCINE-BINDING PERIPLASMIC PROTEIN"/>
    <property type="match status" value="1"/>
</dbReference>